<sequence length="268" mass="31520">MAEAPMNFPDVTLLVTHYNRSGSLERLLAGFRERGCSFGEVVVSDDGSRPEHLSAVRALQGRYPFRLVTTPQNRGLGHNINKGQEAVRTPLTLYVQEDFVPTAAFAPHFLDALEIMRQEGQWDLITFYAYSPYPYLRPYRQGFSEKLYKPWYTNPLKFYYYGDHPHLRRSDFLQKFGRYVEGKNVDETELTMSLSFIKNQGKGLIFNDCFALFDQINTNTEPSTATYRKNWREQQNAFILFLRWGYLKYKFLRLNYKLLFTDKIDYKV</sequence>
<reference evidence="2 3" key="2">
    <citation type="submission" date="2019-09" db="EMBL/GenBank/DDBJ databases">
        <title>A bacterium isolated from glacier soil.</title>
        <authorList>
            <person name="Liu Q."/>
        </authorList>
    </citation>
    <scope>NUCLEOTIDE SEQUENCE [LARGE SCALE GENOMIC DNA]</scope>
    <source>
        <strain evidence="2 3">MDT1-10-3</strain>
    </source>
</reference>
<proteinExistence type="predicted"/>
<dbReference type="OrthoDB" id="744361at2"/>
<dbReference type="SUPFAM" id="SSF53448">
    <property type="entry name" value="Nucleotide-diphospho-sugar transferases"/>
    <property type="match status" value="1"/>
</dbReference>
<gene>
    <name evidence="2" type="ORF">FOE74_04380</name>
</gene>
<dbReference type="InterPro" id="IPR029044">
    <property type="entry name" value="Nucleotide-diphossugar_trans"/>
</dbReference>
<accession>A0A5M8QNM9</accession>
<dbReference type="Proteomes" id="UP000323866">
    <property type="component" value="Unassembled WGS sequence"/>
</dbReference>
<dbReference type="GO" id="GO:0016740">
    <property type="term" value="F:transferase activity"/>
    <property type="evidence" value="ECO:0007669"/>
    <property type="project" value="UniProtKB-KW"/>
</dbReference>
<name>A0A5M8QNM9_9BACT</name>
<keyword evidence="2" id="KW-0808">Transferase</keyword>
<evidence type="ECO:0000313" key="2">
    <source>
        <dbReference type="EMBL" id="KAA6437745.1"/>
    </source>
</evidence>
<dbReference type="AlphaFoldDB" id="A0A5M8QNM9"/>
<comment type="caution">
    <text evidence="2">The sequence shown here is derived from an EMBL/GenBank/DDBJ whole genome shotgun (WGS) entry which is preliminary data.</text>
</comment>
<dbReference type="RefSeq" id="WP_149097365.1">
    <property type="nucleotide sequence ID" value="NZ_BMMG01000001.1"/>
</dbReference>
<feature type="domain" description="Glycosyltransferase 2-like" evidence="1">
    <location>
        <begin position="13"/>
        <end position="141"/>
    </location>
</feature>
<organism evidence="2 3">
    <name type="scientific">Rufibacter glacialis</name>
    <dbReference type="NCBI Taxonomy" id="1259555"/>
    <lineage>
        <taxon>Bacteria</taxon>
        <taxon>Pseudomonadati</taxon>
        <taxon>Bacteroidota</taxon>
        <taxon>Cytophagia</taxon>
        <taxon>Cytophagales</taxon>
        <taxon>Hymenobacteraceae</taxon>
        <taxon>Rufibacter</taxon>
    </lineage>
</organism>
<reference evidence="2 3" key="1">
    <citation type="submission" date="2019-07" db="EMBL/GenBank/DDBJ databases">
        <authorList>
            <person name="Qu J.-H."/>
        </authorList>
    </citation>
    <scope>NUCLEOTIDE SEQUENCE [LARGE SCALE GENOMIC DNA]</scope>
    <source>
        <strain evidence="2 3">MDT1-10-3</strain>
    </source>
</reference>
<protein>
    <submittedName>
        <fullName evidence="2">Glycosyltransferase family 2 protein</fullName>
    </submittedName>
</protein>
<evidence type="ECO:0000259" key="1">
    <source>
        <dbReference type="Pfam" id="PF00535"/>
    </source>
</evidence>
<dbReference type="Gene3D" id="3.90.550.10">
    <property type="entry name" value="Spore Coat Polysaccharide Biosynthesis Protein SpsA, Chain A"/>
    <property type="match status" value="1"/>
</dbReference>
<dbReference type="InterPro" id="IPR001173">
    <property type="entry name" value="Glyco_trans_2-like"/>
</dbReference>
<evidence type="ECO:0000313" key="3">
    <source>
        <dbReference type="Proteomes" id="UP000323866"/>
    </source>
</evidence>
<dbReference type="Pfam" id="PF00535">
    <property type="entry name" value="Glycos_transf_2"/>
    <property type="match status" value="1"/>
</dbReference>
<dbReference type="EMBL" id="VKKZ01000010">
    <property type="protein sequence ID" value="KAA6437745.1"/>
    <property type="molecule type" value="Genomic_DNA"/>
</dbReference>